<protein>
    <submittedName>
        <fullName evidence="1">Uncharacterized protein</fullName>
    </submittedName>
</protein>
<name>A0ACB8V4K8_9EURO</name>
<dbReference type="EMBL" id="JALBCA010000006">
    <property type="protein sequence ID" value="KAI2392523.1"/>
    <property type="molecule type" value="Genomic_DNA"/>
</dbReference>
<proteinExistence type="predicted"/>
<reference evidence="1" key="1">
    <citation type="journal article" date="2022" name="bioRxiv">
        <title>Population genetic analysis of Ophidiomyces ophidiicola, the causative agent of snake fungal disease, indicates recent introductions to the USA.</title>
        <authorList>
            <person name="Ladner J.T."/>
            <person name="Palmer J.M."/>
            <person name="Ettinger C.L."/>
            <person name="Stajich J.E."/>
            <person name="Farrell T.M."/>
            <person name="Glorioso B.M."/>
            <person name="Lawson B."/>
            <person name="Price S.J."/>
            <person name="Stengle A.G."/>
            <person name="Grear D.A."/>
            <person name="Lorch J.M."/>
        </authorList>
    </citation>
    <scope>NUCLEOTIDE SEQUENCE</scope>
    <source>
        <strain evidence="1">NWHC 24266-5</strain>
    </source>
</reference>
<organism evidence="1">
    <name type="scientific">Ophidiomyces ophidiicola</name>
    <dbReference type="NCBI Taxonomy" id="1387563"/>
    <lineage>
        <taxon>Eukaryota</taxon>
        <taxon>Fungi</taxon>
        <taxon>Dikarya</taxon>
        <taxon>Ascomycota</taxon>
        <taxon>Pezizomycotina</taxon>
        <taxon>Eurotiomycetes</taxon>
        <taxon>Eurotiomycetidae</taxon>
        <taxon>Onygenales</taxon>
        <taxon>Onygenaceae</taxon>
        <taxon>Ophidiomyces</taxon>
    </lineage>
</organism>
<comment type="caution">
    <text evidence="1">The sequence shown here is derived from an EMBL/GenBank/DDBJ whole genome shotgun (WGS) entry which is preliminary data.</text>
</comment>
<gene>
    <name evidence="1" type="ORF">LOY88_000584</name>
</gene>
<evidence type="ECO:0000313" key="1">
    <source>
        <dbReference type="EMBL" id="KAI2392523.1"/>
    </source>
</evidence>
<sequence>MSGRLGAYLHAALRARMERAAKANRLLETITKNAGKREYAPHLLSLPPELLYHILSYLPATTLASLSSTCRCLREHVADDQVWALLVNSFLHKPLHDPAPFESFRSLYITYHPFWFIVQGKIWYSDVKNTGKVIIVRYNAQRGRIEGYRIVAAQPFRNYDLWSKDTSIFINSFEPQVSLWLDDPVILLDRVAISTWNSNLERPREYRMPMQLETQRVFTSIFFCKAADPDEWENEDKSVWPPLNIDAVERVDVTYSDFESSVLLDKPLRQSEISEAGFRIRRWIQFGGNLSAFDTGTMMDGVSTYGTLDPKLYTPTAEFPYQGIWVGDYSGHGAEFLVIMQSECMPLSFYSHEKIAENVLRANRGTLPKAFSSTDGIPRGGLIAVKLTGDPNVPRGEVSFYADEIGPNGTIRIADEPEFHGARVVSSWGHVAGTDFTGVTQSDEFGMSELFLLSHDCIAHFWLELGHISYYRRVNLDTLLNQ</sequence>
<accession>A0ACB8V4K8</accession>